<protein>
    <recommendedName>
        <fullName evidence="4">Class F sortase</fullName>
    </recommendedName>
</protein>
<proteinExistence type="predicted"/>
<evidence type="ECO:0000313" key="3">
    <source>
        <dbReference type="Proteomes" id="UP001595824"/>
    </source>
</evidence>
<feature type="compositionally biased region" description="Basic and acidic residues" evidence="1">
    <location>
        <begin position="54"/>
        <end position="63"/>
    </location>
</feature>
<name>A0ABV8TD29_9ACTN</name>
<evidence type="ECO:0000256" key="1">
    <source>
        <dbReference type="SAM" id="MobiDB-lite"/>
    </source>
</evidence>
<organism evidence="2 3">
    <name type="scientific">Streptomyces andamanensis</name>
    <dbReference type="NCBI Taxonomy" id="1565035"/>
    <lineage>
        <taxon>Bacteria</taxon>
        <taxon>Bacillati</taxon>
        <taxon>Actinomycetota</taxon>
        <taxon>Actinomycetes</taxon>
        <taxon>Kitasatosporales</taxon>
        <taxon>Streptomycetaceae</taxon>
        <taxon>Streptomyces</taxon>
    </lineage>
</organism>
<dbReference type="EMBL" id="JBHSDP010000012">
    <property type="protein sequence ID" value="MFC4328399.1"/>
    <property type="molecule type" value="Genomic_DNA"/>
</dbReference>
<sequence>MSYTERFRGAGRVLAAVLWVALLLALWQWGASADVQRSPAVPTTGDMAAVGRPAQDHPDRRAELPGPAVSAYLTRTGP</sequence>
<accession>A0ABV8TD29</accession>
<comment type="caution">
    <text evidence="2">The sequence shown here is derived from an EMBL/GenBank/DDBJ whole genome shotgun (WGS) entry which is preliminary data.</text>
</comment>
<dbReference type="RefSeq" id="WP_037896860.1">
    <property type="nucleotide sequence ID" value="NZ_JBHSDP010000012.1"/>
</dbReference>
<feature type="region of interest" description="Disordered" evidence="1">
    <location>
        <begin position="38"/>
        <end position="78"/>
    </location>
</feature>
<keyword evidence="3" id="KW-1185">Reference proteome</keyword>
<reference evidence="3" key="1">
    <citation type="journal article" date="2019" name="Int. J. Syst. Evol. Microbiol.">
        <title>The Global Catalogue of Microorganisms (GCM) 10K type strain sequencing project: providing services to taxonomists for standard genome sequencing and annotation.</title>
        <authorList>
            <consortium name="The Broad Institute Genomics Platform"/>
            <consortium name="The Broad Institute Genome Sequencing Center for Infectious Disease"/>
            <person name="Wu L."/>
            <person name="Ma J."/>
        </authorList>
    </citation>
    <scope>NUCLEOTIDE SEQUENCE [LARGE SCALE GENOMIC DNA]</scope>
    <source>
        <strain evidence="3">PCU 347</strain>
    </source>
</reference>
<gene>
    <name evidence="2" type="ORF">ACFPC0_11225</name>
</gene>
<evidence type="ECO:0000313" key="2">
    <source>
        <dbReference type="EMBL" id="MFC4328399.1"/>
    </source>
</evidence>
<evidence type="ECO:0008006" key="4">
    <source>
        <dbReference type="Google" id="ProtNLM"/>
    </source>
</evidence>
<dbReference type="Proteomes" id="UP001595824">
    <property type="component" value="Unassembled WGS sequence"/>
</dbReference>